<comment type="caution">
    <text evidence="1">The sequence shown here is derived from an EMBL/GenBank/DDBJ whole genome shotgun (WGS) entry which is preliminary data.</text>
</comment>
<gene>
    <name evidence="1" type="ORF">HZH66_009320</name>
</gene>
<dbReference type="AlphaFoldDB" id="A0A834MZ84"/>
<evidence type="ECO:0000313" key="1">
    <source>
        <dbReference type="EMBL" id="KAF7390840.1"/>
    </source>
</evidence>
<dbReference type="Proteomes" id="UP000614350">
    <property type="component" value="Unassembled WGS sequence"/>
</dbReference>
<accession>A0A834MZ84</accession>
<reference evidence="1" key="1">
    <citation type="journal article" date="2020" name="G3 (Bethesda)">
        <title>High-Quality Assemblies for Three Invasive Social Wasps from the &lt;i&gt;Vespula&lt;/i&gt; Genus.</title>
        <authorList>
            <person name="Harrop T.W.R."/>
            <person name="Guhlin J."/>
            <person name="McLaughlin G.M."/>
            <person name="Permina E."/>
            <person name="Stockwell P."/>
            <person name="Gilligan J."/>
            <person name="Le Lec M.F."/>
            <person name="Gruber M.A.M."/>
            <person name="Quinn O."/>
            <person name="Lovegrove M."/>
            <person name="Duncan E.J."/>
            <person name="Remnant E.J."/>
            <person name="Van Eeckhoven J."/>
            <person name="Graham B."/>
            <person name="Knapp R.A."/>
            <person name="Langford K.W."/>
            <person name="Kronenberg Z."/>
            <person name="Press M.O."/>
            <person name="Eacker S.M."/>
            <person name="Wilson-Rankin E.E."/>
            <person name="Purcell J."/>
            <person name="Lester P.J."/>
            <person name="Dearden P.K."/>
        </authorList>
    </citation>
    <scope>NUCLEOTIDE SEQUENCE</scope>
    <source>
        <strain evidence="1">Marl-1</strain>
    </source>
</reference>
<proteinExistence type="predicted"/>
<evidence type="ECO:0000313" key="2">
    <source>
        <dbReference type="Proteomes" id="UP000614350"/>
    </source>
</evidence>
<organism evidence="1 2">
    <name type="scientific">Vespula vulgaris</name>
    <name type="common">Yellow jacket</name>
    <name type="synonym">Wasp</name>
    <dbReference type="NCBI Taxonomy" id="7454"/>
    <lineage>
        <taxon>Eukaryota</taxon>
        <taxon>Metazoa</taxon>
        <taxon>Ecdysozoa</taxon>
        <taxon>Arthropoda</taxon>
        <taxon>Hexapoda</taxon>
        <taxon>Insecta</taxon>
        <taxon>Pterygota</taxon>
        <taxon>Neoptera</taxon>
        <taxon>Endopterygota</taxon>
        <taxon>Hymenoptera</taxon>
        <taxon>Apocrita</taxon>
        <taxon>Aculeata</taxon>
        <taxon>Vespoidea</taxon>
        <taxon>Vespidae</taxon>
        <taxon>Vespinae</taxon>
        <taxon>Vespula</taxon>
    </lineage>
</organism>
<dbReference type="EMBL" id="JACSEA010000010">
    <property type="protein sequence ID" value="KAF7390840.1"/>
    <property type="molecule type" value="Genomic_DNA"/>
</dbReference>
<keyword evidence="2" id="KW-1185">Reference proteome</keyword>
<name>A0A834MZ84_VESVU</name>
<sequence length="69" mass="7897">MSPNTEVNMYCVILHYPLLDKVKSGDHEIDDRRSFTGMMTGRWVCVIRGDVEGFLETGPSEARWSSVYL</sequence>
<protein>
    <submittedName>
        <fullName evidence="1">Uncharacterized protein</fullName>
    </submittedName>
</protein>